<dbReference type="HOGENOM" id="CLU_2642399_0_0_1"/>
<reference evidence="2" key="2">
    <citation type="submission" date="2018-04" db="EMBL/GenBank/DDBJ databases">
        <title>OnivRS2 (Oryza nivara Reference Sequence Version 2).</title>
        <authorList>
            <person name="Zhang J."/>
            <person name="Kudrna D."/>
            <person name="Lee S."/>
            <person name="Talag J."/>
            <person name="Rajasekar S."/>
            <person name="Welchert J."/>
            <person name="Hsing Y.-I."/>
            <person name="Wing R.A."/>
        </authorList>
    </citation>
    <scope>NUCLEOTIDE SEQUENCE [LARGE SCALE GENOMIC DNA]</scope>
    <source>
        <strain evidence="2">SL10</strain>
    </source>
</reference>
<evidence type="ECO:0000313" key="3">
    <source>
        <dbReference type="Proteomes" id="UP000006591"/>
    </source>
</evidence>
<proteinExistence type="predicted"/>
<feature type="region of interest" description="Disordered" evidence="1">
    <location>
        <begin position="1"/>
        <end position="25"/>
    </location>
</feature>
<evidence type="ECO:0000256" key="1">
    <source>
        <dbReference type="SAM" id="MobiDB-lite"/>
    </source>
</evidence>
<dbReference type="Gramene" id="ONIVA02G15200.1">
    <property type="protein sequence ID" value="ONIVA02G15200.1"/>
    <property type="gene ID" value="ONIVA02G15200"/>
</dbReference>
<feature type="compositionally biased region" description="Pro residues" evidence="1">
    <location>
        <begin position="10"/>
        <end position="19"/>
    </location>
</feature>
<sequence>MGAVAKSPNPLSPPPPPPHGSSCRLARSNVRGDLLHGGAGCDLLCVVPAQVGNSDCAARLAVLLSRQAPTGSTTTRFEPR</sequence>
<evidence type="ECO:0000313" key="2">
    <source>
        <dbReference type="EnsemblPlants" id="ONIVA02G15200.1"/>
    </source>
</evidence>
<protein>
    <submittedName>
        <fullName evidence="2">Uncharacterized protein</fullName>
    </submittedName>
</protein>
<reference evidence="2" key="1">
    <citation type="submission" date="2015-04" db="UniProtKB">
        <authorList>
            <consortium name="EnsemblPlants"/>
        </authorList>
    </citation>
    <scope>IDENTIFICATION</scope>
    <source>
        <strain evidence="2">SL10</strain>
    </source>
</reference>
<name>A0A0E0G5J2_ORYNI</name>
<dbReference type="AlphaFoldDB" id="A0A0E0G5J2"/>
<dbReference type="Proteomes" id="UP000006591">
    <property type="component" value="Chromosome 2"/>
</dbReference>
<dbReference type="EnsemblPlants" id="ONIVA02G15200.1">
    <property type="protein sequence ID" value="ONIVA02G15200.1"/>
    <property type="gene ID" value="ONIVA02G15200"/>
</dbReference>
<accession>A0A0E0G5J2</accession>
<organism evidence="2">
    <name type="scientific">Oryza nivara</name>
    <name type="common">Indian wild rice</name>
    <name type="synonym">Oryza sativa f. spontanea</name>
    <dbReference type="NCBI Taxonomy" id="4536"/>
    <lineage>
        <taxon>Eukaryota</taxon>
        <taxon>Viridiplantae</taxon>
        <taxon>Streptophyta</taxon>
        <taxon>Embryophyta</taxon>
        <taxon>Tracheophyta</taxon>
        <taxon>Spermatophyta</taxon>
        <taxon>Magnoliopsida</taxon>
        <taxon>Liliopsida</taxon>
        <taxon>Poales</taxon>
        <taxon>Poaceae</taxon>
        <taxon>BOP clade</taxon>
        <taxon>Oryzoideae</taxon>
        <taxon>Oryzeae</taxon>
        <taxon>Oryzinae</taxon>
        <taxon>Oryza</taxon>
    </lineage>
</organism>
<dbReference type="OMA" id="NSDCAAR"/>
<keyword evidence="3" id="KW-1185">Reference proteome</keyword>